<gene>
    <name evidence="11" type="ORF">CLHOM_09120</name>
</gene>
<evidence type="ECO:0000313" key="12">
    <source>
        <dbReference type="Proteomes" id="UP000037043"/>
    </source>
</evidence>
<comment type="caution">
    <text evidence="9">Lacks conserved residue(s) required for the propagation of feature annotation.</text>
</comment>
<keyword evidence="3 9" id="KW-0109">Calcium transport</keyword>
<dbReference type="Pfam" id="PF01699">
    <property type="entry name" value="Na_Ca_ex"/>
    <property type="match status" value="2"/>
</dbReference>
<evidence type="ECO:0000256" key="6">
    <source>
        <dbReference type="ARBA" id="ARBA00022989"/>
    </source>
</evidence>
<keyword evidence="7 9" id="KW-0406">Ion transport</keyword>
<comment type="similarity">
    <text evidence="9">Belongs to the Ca(2+):cation antiporter (CaCA) (TC 2.A.19) family.</text>
</comment>
<evidence type="ECO:0000256" key="3">
    <source>
        <dbReference type="ARBA" id="ARBA00022568"/>
    </source>
</evidence>
<keyword evidence="6 9" id="KW-1133">Transmembrane helix</keyword>
<accession>A0A0L6ZCS7</accession>
<evidence type="ECO:0000256" key="7">
    <source>
        <dbReference type="ARBA" id="ARBA00023065"/>
    </source>
</evidence>
<dbReference type="PANTHER" id="PTHR31503">
    <property type="entry name" value="VACUOLAR CALCIUM ION TRANSPORTER"/>
    <property type="match status" value="1"/>
</dbReference>
<dbReference type="Gene3D" id="1.20.1420.30">
    <property type="entry name" value="NCX, central ion-binding region"/>
    <property type="match status" value="1"/>
</dbReference>
<dbReference type="EMBL" id="LHUR01000012">
    <property type="protein sequence ID" value="KOA20770.1"/>
    <property type="molecule type" value="Genomic_DNA"/>
</dbReference>
<comment type="caution">
    <text evidence="11">The sequence shown here is derived from an EMBL/GenBank/DDBJ whole genome shotgun (WGS) entry which is preliminary data.</text>
</comment>
<dbReference type="AlphaFoldDB" id="A0A0L6ZCS7"/>
<feature type="transmembrane region" description="Helical" evidence="9">
    <location>
        <begin position="5"/>
        <end position="21"/>
    </location>
</feature>
<dbReference type="GO" id="GO:0012505">
    <property type="term" value="C:endomembrane system"/>
    <property type="evidence" value="ECO:0007669"/>
    <property type="project" value="UniProtKB-SubCell"/>
</dbReference>
<feature type="transmembrane region" description="Helical" evidence="9">
    <location>
        <begin position="271"/>
        <end position="294"/>
    </location>
</feature>
<keyword evidence="4 9" id="KW-0812">Transmembrane</keyword>
<dbReference type="STRING" id="36844.SAMN04488501_10388"/>
<evidence type="ECO:0000256" key="4">
    <source>
        <dbReference type="ARBA" id="ARBA00022692"/>
    </source>
</evidence>
<feature type="domain" description="Sodium/calcium exchanger membrane region" evidence="10">
    <location>
        <begin position="204"/>
        <end position="342"/>
    </location>
</feature>
<keyword evidence="5 9" id="KW-0106">Calcium</keyword>
<dbReference type="Proteomes" id="UP000037043">
    <property type="component" value="Unassembled WGS sequence"/>
</dbReference>
<feature type="transmembrane region" description="Helical" evidence="9">
    <location>
        <begin position="328"/>
        <end position="348"/>
    </location>
</feature>
<dbReference type="InterPro" id="IPR004798">
    <property type="entry name" value="CAX-like"/>
</dbReference>
<dbReference type="InterPro" id="IPR004837">
    <property type="entry name" value="NaCa_Exmemb"/>
</dbReference>
<evidence type="ECO:0000259" key="10">
    <source>
        <dbReference type="Pfam" id="PF01699"/>
    </source>
</evidence>
<feature type="transmembrane region" description="Helical" evidence="9">
    <location>
        <begin position="238"/>
        <end position="259"/>
    </location>
</feature>
<reference evidence="12" key="1">
    <citation type="submission" date="2015-08" db="EMBL/GenBank/DDBJ databases">
        <title>Genome sequence of the strict anaerobe Clostridium homopropionicum LuHBu1 (DSM 5847T).</title>
        <authorList>
            <person name="Poehlein A."/>
            <person name="Beck M."/>
            <person name="Schiel-Bengelsdorf B."/>
            <person name="Bengelsdorf F.R."/>
            <person name="Daniel R."/>
            <person name="Duerre P."/>
        </authorList>
    </citation>
    <scope>NUCLEOTIDE SEQUENCE [LARGE SCALE GENOMIC DNA]</scope>
    <source>
        <strain evidence="12">DSM 5847</strain>
    </source>
</reference>
<evidence type="ECO:0000256" key="8">
    <source>
        <dbReference type="ARBA" id="ARBA00023136"/>
    </source>
</evidence>
<comment type="subcellular location">
    <subcellularLocation>
        <location evidence="1">Endomembrane system</location>
        <topology evidence="1">Multi-pass membrane protein</topology>
    </subcellularLocation>
</comment>
<dbReference type="InterPro" id="IPR004713">
    <property type="entry name" value="CaH_exchang"/>
</dbReference>
<evidence type="ECO:0000313" key="11">
    <source>
        <dbReference type="EMBL" id="KOA20770.1"/>
    </source>
</evidence>
<dbReference type="PATRIC" id="fig|1121318.3.peg.917"/>
<feature type="transmembrane region" description="Helical" evidence="9">
    <location>
        <begin position="300"/>
        <end position="321"/>
    </location>
</feature>
<name>A0A0L6ZCS7_9CLOT</name>
<keyword evidence="9" id="KW-0050">Antiport</keyword>
<proteinExistence type="inferred from homology"/>
<dbReference type="NCBIfam" id="TIGR00378">
    <property type="entry name" value="cax"/>
    <property type="match status" value="1"/>
</dbReference>
<sequence length="349" mass="38888">MIKKYLFIIIAIISLFINTSSSLINTIVYSIGVIPLAILLGDFTSDFSQYVGEKRGGLLAATIGNLPELMMSMWSISYGMISMVKSALVGSIISNMLLVLGISIFFGGIRYKEQRFNRLIARTNFNMLLLAMSAMVILASLNHYSKLSSQVMFNISLKISVVLIGVYLLGLVFSLYTHSNLFVISEIKEEIITKAGKKRRNMIIIGIIVCSIILFLISEKLVFNVKELITNYNLSQQFIGIIFIPVLGNIGENFSAIICATKNKVNMSLEIAIGSSIQIALFVTPLLVISSYFLGMQMNFVFSNYQIIMSSIAIAMSFFVFQDGKTYWLEGAILIAIYLMITMGYYYLA</sequence>
<keyword evidence="2 9" id="KW-0813">Transport</keyword>
<comment type="function">
    <text evidence="9">Ca(+)/H(+) antiporter that extrudes calcium in exchange for external protons.</text>
</comment>
<evidence type="ECO:0000256" key="1">
    <source>
        <dbReference type="ARBA" id="ARBA00004127"/>
    </source>
</evidence>
<feature type="transmembrane region" description="Helical" evidence="9">
    <location>
        <begin position="159"/>
        <end position="179"/>
    </location>
</feature>
<dbReference type="PANTHER" id="PTHR31503:SF22">
    <property type="entry name" value="VACUOLAR CALCIUM ION TRANSPORTER"/>
    <property type="match status" value="1"/>
</dbReference>
<feature type="domain" description="Sodium/calcium exchanger membrane region" evidence="10">
    <location>
        <begin position="26"/>
        <end position="175"/>
    </location>
</feature>
<dbReference type="GO" id="GO:0015369">
    <property type="term" value="F:calcium:proton antiporter activity"/>
    <property type="evidence" value="ECO:0007669"/>
    <property type="project" value="UniProtKB-UniRule"/>
</dbReference>
<feature type="transmembrane region" description="Helical" evidence="9">
    <location>
        <begin position="119"/>
        <end position="139"/>
    </location>
</feature>
<evidence type="ECO:0000256" key="2">
    <source>
        <dbReference type="ARBA" id="ARBA00022448"/>
    </source>
</evidence>
<protein>
    <recommendedName>
        <fullName evidence="9">Ca(2+)/H(+) antiporter</fullName>
    </recommendedName>
</protein>
<dbReference type="InterPro" id="IPR044880">
    <property type="entry name" value="NCX_ion-bd_dom_sf"/>
</dbReference>
<evidence type="ECO:0000256" key="5">
    <source>
        <dbReference type="ARBA" id="ARBA00022837"/>
    </source>
</evidence>
<dbReference type="GO" id="GO:0016020">
    <property type="term" value="C:membrane"/>
    <property type="evidence" value="ECO:0007669"/>
    <property type="project" value="InterPro"/>
</dbReference>
<evidence type="ECO:0000256" key="9">
    <source>
        <dbReference type="RuleBase" id="RU365028"/>
    </source>
</evidence>
<feature type="transmembrane region" description="Helical" evidence="9">
    <location>
        <begin position="87"/>
        <end position="107"/>
    </location>
</feature>
<organism evidence="11 12">
    <name type="scientific">Clostridium homopropionicum DSM 5847</name>
    <dbReference type="NCBI Taxonomy" id="1121318"/>
    <lineage>
        <taxon>Bacteria</taxon>
        <taxon>Bacillati</taxon>
        <taxon>Bacillota</taxon>
        <taxon>Clostridia</taxon>
        <taxon>Eubacteriales</taxon>
        <taxon>Clostridiaceae</taxon>
        <taxon>Clostridium</taxon>
    </lineage>
</organism>
<keyword evidence="12" id="KW-1185">Reference proteome</keyword>
<feature type="transmembrane region" description="Helical" evidence="9">
    <location>
        <begin position="200"/>
        <end position="218"/>
    </location>
</feature>
<dbReference type="GO" id="GO:0006874">
    <property type="term" value="P:intracellular calcium ion homeostasis"/>
    <property type="evidence" value="ECO:0007669"/>
    <property type="project" value="TreeGrafter"/>
</dbReference>
<dbReference type="RefSeq" id="WP_052220494.1">
    <property type="nucleotide sequence ID" value="NZ_LHUR01000012.1"/>
</dbReference>
<keyword evidence="8 9" id="KW-0472">Membrane</keyword>